<dbReference type="GO" id="GO:0001726">
    <property type="term" value="C:ruffle"/>
    <property type="evidence" value="ECO:0007669"/>
    <property type="project" value="UniProtKB-SubCell"/>
</dbReference>
<dbReference type="Pfam" id="PF12485">
    <property type="entry name" value="SPIDER"/>
    <property type="match status" value="2"/>
</dbReference>
<evidence type="ECO:0000259" key="16">
    <source>
        <dbReference type="PROSITE" id="PS50105"/>
    </source>
</evidence>
<evidence type="ECO:0000256" key="13">
    <source>
        <dbReference type="PROSITE-ProRule" id="PRU00192"/>
    </source>
</evidence>
<dbReference type="GO" id="GO:0001784">
    <property type="term" value="F:phosphotyrosine residue binding"/>
    <property type="evidence" value="ECO:0007669"/>
    <property type="project" value="TreeGrafter"/>
</dbReference>
<dbReference type="PROSITE" id="PS50002">
    <property type="entry name" value="SH3"/>
    <property type="match status" value="1"/>
</dbReference>
<evidence type="ECO:0000259" key="15">
    <source>
        <dbReference type="PROSITE" id="PS50002"/>
    </source>
</evidence>
<dbReference type="InterPro" id="IPR051725">
    <property type="entry name" value="SAM-SH3_domain_protein"/>
</dbReference>
<feature type="domain" description="SAM" evidence="16">
    <location>
        <begin position="494"/>
        <end position="558"/>
    </location>
</feature>
<dbReference type="FunFam" id="1.10.150.50:FF:000045">
    <property type="entry name" value="SAM domain, SH3 domain and nuclear localization signals 1"/>
    <property type="match status" value="1"/>
</dbReference>
<reference evidence="18" key="1">
    <citation type="journal article" date="2013" name="Nat. Genet.">
        <title>The draft genomes of soft-shell turtle and green sea turtle yield insights into the development and evolution of the turtle-specific body plan.</title>
        <authorList>
            <person name="Wang Z."/>
            <person name="Pascual-Anaya J."/>
            <person name="Zadissa A."/>
            <person name="Li W."/>
            <person name="Niimura Y."/>
            <person name="Huang Z."/>
            <person name="Li C."/>
            <person name="White S."/>
            <person name="Xiong Z."/>
            <person name="Fang D."/>
            <person name="Wang B."/>
            <person name="Ming Y."/>
            <person name="Chen Y."/>
            <person name="Zheng Y."/>
            <person name="Kuraku S."/>
            <person name="Pignatelli M."/>
            <person name="Herrero J."/>
            <person name="Beal K."/>
            <person name="Nozawa M."/>
            <person name="Li Q."/>
            <person name="Wang J."/>
            <person name="Zhang H."/>
            <person name="Yu L."/>
            <person name="Shigenobu S."/>
            <person name="Wang J."/>
            <person name="Liu J."/>
            <person name="Flicek P."/>
            <person name="Searle S."/>
            <person name="Wang J."/>
            <person name="Kuratani S."/>
            <person name="Yin Y."/>
            <person name="Aken B."/>
            <person name="Zhang G."/>
            <person name="Irie N."/>
        </authorList>
    </citation>
    <scope>NUCLEOTIDE SEQUENCE [LARGE SCALE GENOMIC DNA]</scope>
</reference>
<protein>
    <recommendedName>
        <fullName evidence="11">SAM domain-containing protein SAMSN-1</fullName>
    </recommendedName>
    <alternativeName>
        <fullName evidence="12">SAM domain, SH3 domain and nuclear localization signals protein 1</fullName>
    </alternativeName>
</protein>
<proteinExistence type="predicted"/>
<dbReference type="Proteomes" id="UP000031443">
    <property type="component" value="Unassembled WGS sequence"/>
</dbReference>
<evidence type="ECO:0000256" key="8">
    <source>
        <dbReference type="ARBA" id="ARBA00023273"/>
    </source>
</evidence>
<gene>
    <name evidence="17" type="ORF">UY3_09842</name>
</gene>
<dbReference type="SMART" id="SM00326">
    <property type="entry name" value="SH3"/>
    <property type="match status" value="1"/>
</dbReference>
<evidence type="ECO:0000256" key="1">
    <source>
        <dbReference type="ARBA" id="ARBA00004123"/>
    </source>
</evidence>
<dbReference type="SMART" id="SM00454">
    <property type="entry name" value="SAM"/>
    <property type="match status" value="1"/>
</dbReference>
<evidence type="ECO:0000256" key="6">
    <source>
        <dbReference type="ARBA" id="ARBA00022553"/>
    </source>
</evidence>
<dbReference type="InterPro" id="IPR036028">
    <property type="entry name" value="SH3-like_dom_sf"/>
</dbReference>
<evidence type="ECO:0000256" key="9">
    <source>
        <dbReference type="ARBA" id="ARBA00060075"/>
    </source>
</evidence>
<dbReference type="Gene3D" id="2.30.30.40">
    <property type="entry name" value="SH3 Domains"/>
    <property type="match status" value="1"/>
</dbReference>
<organism evidence="17 18">
    <name type="scientific">Chelonia mydas</name>
    <name type="common">Green sea-turtle</name>
    <name type="synonym">Chelonia agassizi</name>
    <dbReference type="NCBI Taxonomy" id="8469"/>
    <lineage>
        <taxon>Eukaryota</taxon>
        <taxon>Metazoa</taxon>
        <taxon>Chordata</taxon>
        <taxon>Craniata</taxon>
        <taxon>Vertebrata</taxon>
        <taxon>Euteleostomi</taxon>
        <taxon>Archelosauria</taxon>
        <taxon>Testudinata</taxon>
        <taxon>Testudines</taxon>
        <taxon>Cryptodira</taxon>
        <taxon>Durocryptodira</taxon>
        <taxon>Americhelydia</taxon>
        <taxon>Chelonioidea</taxon>
        <taxon>Cheloniidae</taxon>
        <taxon>Chelonia</taxon>
    </lineage>
</organism>
<evidence type="ECO:0000256" key="10">
    <source>
        <dbReference type="ARBA" id="ARBA00065807"/>
    </source>
</evidence>
<feature type="domain" description="SH3" evidence="15">
    <location>
        <begin position="416"/>
        <end position="477"/>
    </location>
</feature>
<dbReference type="SUPFAM" id="SSF50044">
    <property type="entry name" value="SH3-domain"/>
    <property type="match status" value="1"/>
</dbReference>
<dbReference type="InterPro" id="IPR001452">
    <property type="entry name" value="SH3_domain"/>
</dbReference>
<evidence type="ECO:0000313" key="17">
    <source>
        <dbReference type="EMBL" id="EMP33024.1"/>
    </source>
</evidence>
<dbReference type="GO" id="GO:0050869">
    <property type="term" value="P:negative regulation of B cell activation"/>
    <property type="evidence" value="ECO:0007669"/>
    <property type="project" value="TreeGrafter"/>
</dbReference>
<dbReference type="PROSITE" id="PS50105">
    <property type="entry name" value="SAM_DOMAIN"/>
    <property type="match status" value="1"/>
</dbReference>
<dbReference type="STRING" id="8469.M7B7B9"/>
<dbReference type="AlphaFoldDB" id="M7B7B9"/>
<dbReference type="InterPro" id="IPR021090">
    <property type="entry name" value="SPIDER"/>
</dbReference>
<dbReference type="PANTHER" id="PTHR12301">
    <property type="entry name" value="SAM-DOMAIN, SH3 AND NUCLEAR LOCALIZATION SIGNALS PROTEIN RELATED"/>
    <property type="match status" value="1"/>
</dbReference>
<evidence type="ECO:0000256" key="14">
    <source>
        <dbReference type="SAM" id="MobiDB-lite"/>
    </source>
</evidence>
<keyword evidence="7" id="KW-0539">Nucleus</keyword>
<dbReference type="InterPro" id="IPR013761">
    <property type="entry name" value="SAM/pointed_sf"/>
</dbReference>
<evidence type="ECO:0000256" key="2">
    <source>
        <dbReference type="ARBA" id="ARBA00004466"/>
    </source>
</evidence>
<evidence type="ECO:0000256" key="5">
    <source>
        <dbReference type="ARBA" id="ARBA00022490"/>
    </source>
</evidence>
<feature type="region of interest" description="Disordered" evidence="14">
    <location>
        <begin position="110"/>
        <end position="131"/>
    </location>
</feature>
<name>M7B7B9_CHEMY</name>
<keyword evidence="5" id="KW-0963">Cytoplasm</keyword>
<keyword evidence="8" id="KW-0966">Cell projection</keyword>
<comment type="subcellular location">
    <subcellularLocation>
        <location evidence="2">Cell projection</location>
        <location evidence="2">Ruffle</location>
    </subcellularLocation>
    <subcellularLocation>
        <location evidence="3">Cytoplasm</location>
    </subcellularLocation>
    <subcellularLocation>
        <location evidence="1">Nucleus</location>
    </subcellularLocation>
</comment>
<dbReference type="eggNOG" id="KOG4384">
    <property type="taxonomic scope" value="Eukaryota"/>
</dbReference>
<dbReference type="EMBL" id="KB537574">
    <property type="protein sequence ID" value="EMP33024.1"/>
    <property type="molecule type" value="Genomic_DNA"/>
</dbReference>
<dbReference type="PANTHER" id="PTHR12301:SF4">
    <property type="entry name" value="SAM DOMAIN-CONTAINING PROTEIN SAMSN-1"/>
    <property type="match status" value="1"/>
</dbReference>
<dbReference type="CDD" id="cd09561">
    <property type="entry name" value="SAM_SAMSN1"/>
    <property type="match status" value="1"/>
</dbReference>
<feature type="compositionally biased region" description="Low complexity" evidence="14">
    <location>
        <begin position="110"/>
        <end position="129"/>
    </location>
</feature>
<evidence type="ECO:0000256" key="7">
    <source>
        <dbReference type="ARBA" id="ARBA00023242"/>
    </source>
</evidence>
<comment type="subunit">
    <text evidence="10">Interacts with FASLG. Interacts with phosphotyrosine containing proteins. Interacts (via SH3 domain) with CTTN. Interacts (phosphorylated at Ser-23) with YWHAB, YWHAE, YWHAG, YWHAH, YWHAZ and SFN. Interacts directly with SAP30 and HDAC1. Identified in a complex with SAP30 and HDAC1.</text>
</comment>
<keyword evidence="18" id="KW-1185">Reference proteome</keyword>
<sequence>RTSSFGNFDRFRHHSVSKPDDSVEICEVETVSDIGDLEQNKMAGNGGSLGKKMRAISLTMKKKMGKKYIKALSEDMNEEGKEDYSHSDPGDGTHTEKVCLKASDSMDSLYSLNSGQSSSSGVTSCSDGTSNRDSFRLTSCSDGTSNRDSFRLTSCSDGTSNRDSFRLTSCSDGTSNRDSFRLTSCSDGTSNRDSFRLTSCSDGTSNRDSFRLTSCSDGTSNRDSFRLTSCSDGTSNRDSFRLTSCSDGTSNRDSFRLTSCSDGTSNRDSFRLTSCSDGTSNRDSFRLTSCSDGTSNRDSFRLTSCSDGTSNRDSFRLTSCSDGTSNRDSFRLTSCSDGTSNRDSFRLTSCSDGTSNRDSFRLTSCSDGTSNRDSFGVTSCSDGTSNRDSFRLTSCSDGTSNRDSFRLDDEVPYTGPFCGRAKVHTDFTPSPYDNDSLKIKKGDIIDIICKTPMGMWTGMLNNKVGNFKFIYVDIILEAETTPRKIKVHRGSKRAKPKTLQELLERVHLQEYSSTLLLNGYETLEDLKELQESHLIELNITNPEDRTRLLSAVENLQDYETEQEHENEQQTLTLRPELSFNKSEVNDCPRDSGCYILSENSDNGKEELDPENVSDVLQTITITETN</sequence>
<dbReference type="SUPFAM" id="SSF47769">
    <property type="entry name" value="SAM/Pointed domain"/>
    <property type="match status" value="1"/>
</dbReference>
<dbReference type="GO" id="GO:0005634">
    <property type="term" value="C:nucleus"/>
    <property type="evidence" value="ECO:0007669"/>
    <property type="project" value="UniProtKB-SubCell"/>
</dbReference>
<evidence type="ECO:0000256" key="4">
    <source>
        <dbReference type="ARBA" id="ARBA00022443"/>
    </source>
</evidence>
<accession>M7B7B9</accession>
<dbReference type="InterPro" id="IPR001660">
    <property type="entry name" value="SAM"/>
</dbReference>
<keyword evidence="4 13" id="KW-0728">SH3 domain</keyword>
<dbReference type="Gene3D" id="1.10.150.50">
    <property type="entry name" value="Transcription Factor, Ets-1"/>
    <property type="match status" value="1"/>
</dbReference>
<feature type="region of interest" description="Disordered" evidence="14">
    <location>
        <begin position="1"/>
        <end position="20"/>
    </location>
</feature>
<evidence type="ECO:0000256" key="12">
    <source>
        <dbReference type="ARBA" id="ARBA00079524"/>
    </source>
</evidence>
<comment type="function">
    <text evidence="9">Negative regulator of B-cell activation. Down-regulates cell proliferation (in vitro). Promotes RAC1-dependent membrane ruffle formation and reorganization of the actin cytoskeleton. Regulates cell spreading and cell polarization. Stimulates HDAC1 activity. Regulates LYN activity by modulating its tyrosine phosphorylation.</text>
</comment>
<dbReference type="Pfam" id="PF07647">
    <property type="entry name" value="SAM_2"/>
    <property type="match status" value="1"/>
</dbReference>
<keyword evidence="6" id="KW-0597">Phosphoprotein</keyword>
<feature type="non-terminal residue" evidence="17">
    <location>
        <position position="1"/>
    </location>
</feature>
<dbReference type="GO" id="GO:0005737">
    <property type="term" value="C:cytoplasm"/>
    <property type="evidence" value="ECO:0007669"/>
    <property type="project" value="UniProtKB-SubCell"/>
</dbReference>
<dbReference type="FunFam" id="2.30.30.40:FF:000021">
    <property type="entry name" value="Putative sam and sh3 domain-containing protein 1"/>
    <property type="match status" value="1"/>
</dbReference>
<evidence type="ECO:0000256" key="11">
    <source>
        <dbReference type="ARBA" id="ARBA00068793"/>
    </source>
</evidence>
<evidence type="ECO:0000313" key="18">
    <source>
        <dbReference type="Proteomes" id="UP000031443"/>
    </source>
</evidence>
<evidence type="ECO:0000256" key="3">
    <source>
        <dbReference type="ARBA" id="ARBA00004496"/>
    </source>
</evidence>
<dbReference type="InterPro" id="IPR037623">
    <property type="entry name" value="SAMSN1_SAM"/>
</dbReference>